<feature type="signal peptide" evidence="1">
    <location>
        <begin position="1"/>
        <end position="25"/>
    </location>
</feature>
<evidence type="ECO:0000256" key="1">
    <source>
        <dbReference type="SAM" id="SignalP"/>
    </source>
</evidence>
<dbReference type="InParanoid" id="A0A4R6QIP4"/>
<dbReference type="Pfam" id="PF07589">
    <property type="entry name" value="PEP-CTERM"/>
    <property type="match status" value="1"/>
</dbReference>
<gene>
    <name evidence="3" type="ORF">DES47_10760</name>
</gene>
<sequence length="225" mass="23483">MQLKRTLPLAAALATMALASTSAMALASYGDVAAPGVYFGTGNVNGNWTMDTDSGVEVALRAKNRQTLQTIDGSSGTYMAELGACLTCSGAPKAMWSYEFSVNSGSLSGVTYLLGIDHDPSAGVSYSWVDPAAHWADNAIAAAPFNGFQNSQNVLFASTPGGPFDVNMAGLYSVTLQAWNNTSMLASTTMNVQVGAVPEPETYALMFAGLGVLGFVARRRARKQA</sequence>
<evidence type="ECO:0000259" key="2">
    <source>
        <dbReference type="Pfam" id="PF07589"/>
    </source>
</evidence>
<accession>A0A4R6QIP4</accession>
<feature type="domain" description="Ice-binding protein C-terminal" evidence="2">
    <location>
        <begin position="196"/>
        <end position="220"/>
    </location>
</feature>
<feature type="chain" id="PRO_5020667435" evidence="1">
    <location>
        <begin position="26"/>
        <end position="225"/>
    </location>
</feature>
<dbReference type="EMBL" id="SNXS01000007">
    <property type="protein sequence ID" value="TDP62482.1"/>
    <property type="molecule type" value="Genomic_DNA"/>
</dbReference>
<protein>
    <submittedName>
        <fullName evidence="3">Putative secreted protein with PEP-CTERM sorting signal</fullName>
    </submittedName>
</protein>
<comment type="caution">
    <text evidence="3">The sequence shown here is derived from an EMBL/GenBank/DDBJ whole genome shotgun (WGS) entry which is preliminary data.</text>
</comment>
<dbReference type="AlphaFoldDB" id="A0A4R6QIP4"/>
<dbReference type="NCBIfam" id="NF038126">
    <property type="entry name" value="PEP_CTERM_FxDxF"/>
    <property type="match status" value="1"/>
</dbReference>
<dbReference type="Proteomes" id="UP000295361">
    <property type="component" value="Unassembled WGS sequence"/>
</dbReference>
<reference evidence="3 4" key="1">
    <citation type="submission" date="2019-03" db="EMBL/GenBank/DDBJ databases">
        <title>Genomic Encyclopedia of Type Strains, Phase IV (KMG-IV): sequencing the most valuable type-strain genomes for metagenomic binning, comparative biology and taxonomic classification.</title>
        <authorList>
            <person name="Goeker M."/>
        </authorList>
    </citation>
    <scope>NUCLEOTIDE SEQUENCE [LARGE SCALE GENOMIC DNA]</scope>
    <source>
        <strain evidence="3 4">DSM 16998</strain>
    </source>
</reference>
<name>A0A4R6QIP4_9BURK</name>
<proteinExistence type="predicted"/>
<evidence type="ECO:0000313" key="3">
    <source>
        <dbReference type="EMBL" id="TDP62482.1"/>
    </source>
</evidence>
<evidence type="ECO:0000313" key="4">
    <source>
        <dbReference type="Proteomes" id="UP000295361"/>
    </source>
</evidence>
<dbReference type="NCBIfam" id="TIGR02595">
    <property type="entry name" value="PEP_CTERM"/>
    <property type="match status" value="1"/>
</dbReference>
<keyword evidence="1" id="KW-0732">Signal</keyword>
<dbReference type="RefSeq" id="WP_243748425.1">
    <property type="nucleotide sequence ID" value="NZ_SNXS01000007.1"/>
</dbReference>
<dbReference type="InterPro" id="IPR013424">
    <property type="entry name" value="Ice-binding_C"/>
</dbReference>
<keyword evidence="4" id="KW-1185">Reference proteome</keyword>
<organism evidence="3 4">
    <name type="scientific">Roseateles toxinivorans</name>
    <dbReference type="NCBI Taxonomy" id="270368"/>
    <lineage>
        <taxon>Bacteria</taxon>
        <taxon>Pseudomonadati</taxon>
        <taxon>Pseudomonadota</taxon>
        <taxon>Betaproteobacteria</taxon>
        <taxon>Burkholderiales</taxon>
        <taxon>Sphaerotilaceae</taxon>
        <taxon>Roseateles</taxon>
    </lineage>
</organism>